<protein>
    <submittedName>
        <fullName evidence="2">Uncharacterized protein</fullName>
    </submittedName>
</protein>
<evidence type="ECO:0000313" key="3">
    <source>
        <dbReference type="Proteomes" id="UP000015445"/>
    </source>
</evidence>
<keyword evidence="1" id="KW-0472">Membrane</keyword>
<evidence type="ECO:0000256" key="1">
    <source>
        <dbReference type="SAM" id="Phobius"/>
    </source>
</evidence>
<keyword evidence="1" id="KW-0812">Transmembrane</keyword>
<feature type="transmembrane region" description="Helical" evidence="1">
    <location>
        <begin position="12"/>
        <end position="31"/>
    </location>
</feature>
<accession>T0G2I5</accession>
<sequence length="62" mass="7071">MGQALNLKFYPIFSFCFSHSFSFAFCFAFIFSSQLGKTAGQPPARIPFFSTFRFSKSTSVYE</sequence>
<gene>
    <name evidence="2" type="ORF">LEP1GSC193_4028</name>
</gene>
<name>T0G2I5_9LEPT</name>
<keyword evidence="1" id="KW-1133">Transmembrane helix</keyword>
<reference evidence="2" key="1">
    <citation type="submission" date="2013-05" db="EMBL/GenBank/DDBJ databases">
        <authorList>
            <person name="Harkins D.M."/>
            <person name="Durkin A.S."/>
            <person name="Brinkac L.M."/>
            <person name="Haft D.H."/>
            <person name="Selengut J.D."/>
            <person name="Sanka R."/>
            <person name="DePew J."/>
            <person name="Purushe J."/>
            <person name="Galloway R.L."/>
            <person name="Vinetz J.M."/>
            <person name="Sutton G.G."/>
            <person name="Nierman W.C."/>
            <person name="Fouts D.E."/>
        </authorList>
    </citation>
    <scope>NUCLEOTIDE SEQUENCE [LARGE SCALE GENOMIC DNA]</scope>
    <source>
        <strain evidence="2">80-412</strain>
    </source>
</reference>
<dbReference type="EMBL" id="AOHD02000037">
    <property type="protein sequence ID" value="EQA80437.1"/>
    <property type="molecule type" value="Genomic_DNA"/>
</dbReference>
<dbReference type="AlphaFoldDB" id="T0G2I5"/>
<proteinExistence type="predicted"/>
<dbReference type="Proteomes" id="UP000015445">
    <property type="component" value="Unassembled WGS sequence"/>
</dbReference>
<organism evidence="2 3">
    <name type="scientific">Leptospira alstonii serovar Pingchang str. 80-412</name>
    <dbReference type="NCBI Taxonomy" id="1218564"/>
    <lineage>
        <taxon>Bacteria</taxon>
        <taxon>Pseudomonadati</taxon>
        <taxon>Spirochaetota</taxon>
        <taxon>Spirochaetia</taxon>
        <taxon>Leptospirales</taxon>
        <taxon>Leptospiraceae</taxon>
        <taxon>Leptospira</taxon>
    </lineage>
</organism>
<keyword evidence="3" id="KW-1185">Reference proteome</keyword>
<evidence type="ECO:0000313" key="2">
    <source>
        <dbReference type="EMBL" id="EQA80437.1"/>
    </source>
</evidence>
<comment type="caution">
    <text evidence="2">The sequence shown here is derived from an EMBL/GenBank/DDBJ whole genome shotgun (WGS) entry which is preliminary data.</text>
</comment>